<proteinExistence type="predicted"/>
<evidence type="ECO:0000313" key="2">
    <source>
        <dbReference type="EMBL" id="MDN4613507.1"/>
    </source>
</evidence>
<dbReference type="EMBL" id="JAROCF010000001">
    <property type="protein sequence ID" value="MDN4613507.1"/>
    <property type="molecule type" value="Genomic_DNA"/>
</dbReference>
<organism evidence="2 3">
    <name type="scientific">Leifsonia williamsii</name>
    <dbReference type="NCBI Taxonomy" id="3035919"/>
    <lineage>
        <taxon>Bacteria</taxon>
        <taxon>Bacillati</taxon>
        <taxon>Actinomycetota</taxon>
        <taxon>Actinomycetes</taxon>
        <taxon>Micrococcales</taxon>
        <taxon>Microbacteriaceae</taxon>
        <taxon>Leifsonia</taxon>
    </lineage>
</organism>
<evidence type="ECO:0008006" key="4">
    <source>
        <dbReference type="Google" id="ProtNLM"/>
    </source>
</evidence>
<comment type="caution">
    <text evidence="2">The sequence shown here is derived from an EMBL/GenBank/DDBJ whole genome shotgun (WGS) entry which is preliminary data.</text>
</comment>
<name>A0ABT8K8Z4_9MICO</name>
<accession>A0ABT8K8Z4</accession>
<dbReference type="RefSeq" id="WP_301211726.1">
    <property type="nucleotide sequence ID" value="NZ_JAROCF010000001.1"/>
</dbReference>
<keyword evidence="1" id="KW-0472">Membrane</keyword>
<feature type="transmembrane region" description="Helical" evidence="1">
    <location>
        <begin position="12"/>
        <end position="36"/>
    </location>
</feature>
<keyword evidence="3" id="KW-1185">Reference proteome</keyword>
<evidence type="ECO:0000313" key="3">
    <source>
        <dbReference type="Proteomes" id="UP001174208"/>
    </source>
</evidence>
<reference evidence="2" key="1">
    <citation type="submission" date="2023-06" db="EMBL/GenBank/DDBJ databases">
        <title>MT1 and MT2 Draft Genomes of Novel Species.</title>
        <authorList>
            <person name="Venkateswaran K."/>
        </authorList>
    </citation>
    <scope>NUCLEOTIDE SEQUENCE</scope>
    <source>
        <strain evidence="2">F6_8S_P_1B</strain>
    </source>
</reference>
<protein>
    <recommendedName>
        <fullName evidence="4">DUF4175 domain-containing protein</fullName>
    </recommendedName>
</protein>
<evidence type="ECO:0000256" key="1">
    <source>
        <dbReference type="SAM" id="Phobius"/>
    </source>
</evidence>
<dbReference type="Proteomes" id="UP001174208">
    <property type="component" value="Unassembled WGS sequence"/>
</dbReference>
<gene>
    <name evidence="2" type="ORF">P5G50_03485</name>
</gene>
<keyword evidence="1" id="KW-1133">Transmembrane helix</keyword>
<sequence>MYAALWRILPGPVWLRIIIVLILVAAVLFALVTWVFPWVDSLVGPQEGTVGP</sequence>
<keyword evidence="1" id="KW-0812">Transmembrane</keyword>